<proteinExistence type="predicted"/>
<feature type="non-terminal residue" evidence="1">
    <location>
        <position position="1"/>
    </location>
</feature>
<dbReference type="Proteomes" id="UP000308600">
    <property type="component" value="Unassembled WGS sequence"/>
</dbReference>
<protein>
    <submittedName>
        <fullName evidence="1">Uncharacterized protein</fullName>
    </submittedName>
</protein>
<evidence type="ECO:0000313" key="1">
    <source>
        <dbReference type="EMBL" id="TFK70398.1"/>
    </source>
</evidence>
<reference evidence="1 2" key="1">
    <citation type="journal article" date="2019" name="Nat. Ecol. Evol.">
        <title>Megaphylogeny resolves global patterns of mushroom evolution.</title>
        <authorList>
            <person name="Varga T."/>
            <person name="Krizsan K."/>
            <person name="Foldi C."/>
            <person name="Dima B."/>
            <person name="Sanchez-Garcia M."/>
            <person name="Sanchez-Ramirez S."/>
            <person name="Szollosi G.J."/>
            <person name="Szarkandi J.G."/>
            <person name="Papp V."/>
            <person name="Albert L."/>
            <person name="Andreopoulos W."/>
            <person name="Angelini C."/>
            <person name="Antonin V."/>
            <person name="Barry K.W."/>
            <person name="Bougher N.L."/>
            <person name="Buchanan P."/>
            <person name="Buyck B."/>
            <person name="Bense V."/>
            <person name="Catcheside P."/>
            <person name="Chovatia M."/>
            <person name="Cooper J."/>
            <person name="Damon W."/>
            <person name="Desjardin D."/>
            <person name="Finy P."/>
            <person name="Geml J."/>
            <person name="Haridas S."/>
            <person name="Hughes K."/>
            <person name="Justo A."/>
            <person name="Karasinski D."/>
            <person name="Kautmanova I."/>
            <person name="Kiss B."/>
            <person name="Kocsube S."/>
            <person name="Kotiranta H."/>
            <person name="LaButti K.M."/>
            <person name="Lechner B.E."/>
            <person name="Liimatainen K."/>
            <person name="Lipzen A."/>
            <person name="Lukacs Z."/>
            <person name="Mihaltcheva S."/>
            <person name="Morgado L.N."/>
            <person name="Niskanen T."/>
            <person name="Noordeloos M.E."/>
            <person name="Ohm R.A."/>
            <person name="Ortiz-Santana B."/>
            <person name="Ovrebo C."/>
            <person name="Racz N."/>
            <person name="Riley R."/>
            <person name="Savchenko A."/>
            <person name="Shiryaev A."/>
            <person name="Soop K."/>
            <person name="Spirin V."/>
            <person name="Szebenyi C."/>
            <person name="Tomsovsky M."/>
            <person name="Tulloss R.E."/>
            <person name="Uehling J."/>
            <person name="Grigoriev I.V."/>
            <person name="Vagvolgyi C."/>
            <person name="Papp T."/>
            <person name="Martin F.M."/>
            <person name="Miettinen O."/>
            <person name="Hibbett D.S."/>
            <person name="Nagy L.G."/>
        </authorList>
    </citation>
    <scope>NUCLEOTIDE SEQUENCE [LARGE SCALE GENOMIC DNA]</scope>
    <source>
        <strain evidence="1 2">NL-1719</strain>
    </source>
</reference>
<feature type="non-terminal residue" evidence="1">
    <location>
        <position position="292"/>
    </location>
</feature>
<gene>
    <name evidence="1" type="ORF">BDN72DRAFT_743683</name>
</gene>
<keyword evidence="2" id="KW-1185">Reference proteome</keyword>
<evidence type="ECO:0000313" key="2">
    <source>
        <dbReference type="Proteomes" id="UP000308600"/>
    </source>
</evidence>
<name>A0ACD3AXE8_9AGAR</name>
<dbReference type="EMBL" id="ML208314">
    <property type="protein sequence ID" value="TFK70398.1"/>
    <property type="molecule type" value="Genomic_DNA"/>
</dbReference>
<accession>A0ACD3AXE8</accession>
<sequence length="292" mass="33273">EVWYSDGSVILQAESTYFRVHMSILAQHSSVFRDMFALGKADCELVVEGCPIVFLSDTAQDLEFYLKALYNPFPDQKPKQFIEVAALLRLGRKYGIDQLRDDALARITYEFPHTLEKWDSRQIGSRIALNRSTYVDCINLCRELGLFSPLPTALYGWMHYLHDSKRLQEIFTGIARPDHTIAALSSGDQRLSVTALEKLLTTQWAAFAWLSADVDGCTEPQRCATFRTKMKDRLCIPSPKLSGMRKSHAPNTFTRGLCDKCATYANDGYEWGRQEIWANLPTNFGLPPWEEL</sequence>
<organism evidence="1 2">
    <name type="scientific">Pluteus cervinus</name>
    <dbReference type="NCBI Taxonomy" id="181527"/>
    <lineage>
        <taxon>Eukaryota</taxon>
        <taxon>Fungi</taxon>
        <taxon>Dikarya</taxon>
        <taxon>Basidiomycota</taxon>
        <taxon>Agaricomycotina</taxon>
        <taxon>Agaricomycetes</taxon>
        <taxon>Agaricomycetidae</taxon>
        <taxon>Agaricales</taxon>
        <taxon>Pluteineae</taxon>
        <taxon>Pluteaceae</taxon>
        <taxon>Pluteus</taxon>
    </lineage>
</organism>